<keyword evidence="7 14" id="KW-0547">Nucleotide-binding</keyword>
<dbReference type="Pfam" id="PF02421">
    <property type="entry name" value="FeoB_N"/>
    <property type="match status" value="1"/>
</dbReference>
<keyword evidence="8 16" id="KW-1133">Transmembrane helix</keyword>
<dbReference type="OrthoDB" id="9809127at2"/>
<keyword evidence="6 16" id="KW-0812">Transmembrane</keyword>
<evidence type="ECO:0000256" key="8">
    <source>
        <dbReference type="ARBA" id="ARBA00022989"/>
    </source>
</evidence>
<feature type="transmembrane region" description="Helical" evidence="16">
    <location>
        <begin position="650"/>
        <end position="671"/>
    </location>
</feature>
<evidence type="ECO:0000256" key="12">
    <source>
        <dbReference type="ARBA" id="ARBA00023136"/>
    </source>
</evidence>
<evidence type="ECO:0000256" key="2">
    <source>
        <dbReference type="ARBA" id="ARBA00022448"/>
    </source>
</evidence>
<keyword evidence="9 16" id="KW-0408">Iron</keyword>
<dbReference type="PROSITE" id="PS51711">
    <property type="entry name" value="G_FEOB"/>
    <property type="match status" value="1"/>
</dbReference>
<evidence type="ECO:0000313" key="19">
    <source>
        <dbReference type="Proteomes" id="UP000305675"/>
    </source>
</evidence>
<dbReference type="Gene3D" id="3.40.50.300">
    <property type="entry name" value="P-loop containing nucleotide triphosphate hydrolases"/>
    <property type="match status" value="1"/>
</dbReference>
<keyword evidence="15" id="KW-0479">Metal-binding</keyword>
<proteinExistence type="inferred from homology"/>
<feature type="transmembrane region" description="Helical" evidence="16">
    <location>
        <begin position="678"/>
        <end position="698"/>
    </location>
</feature>
<keyword evidence="12 16" id="KW-0472">Membrane</keyword>
<reference evidence="18 19" key="1">
    <citation type="submission" date="2019-04" db="EMBL/GenBank/DDBJ databases">
        <authorList>
            <person name="Hwang J.C."/>
        </authorList>
    </citation>
    <scope>NUCLEOTIDE SEQUENCE [LARGE SCALE GENOMIC DNA]</scope>
    <source>
        <strain evidence="18 19">IMCC35002</strain>
    </source>
</reference>
<evidence type="ECO:0000256" key="6">
    <source>
        <dbReference type="ARBA" id="ARBA00022692"/>
    </source>
</evidence>
<dbReference type="InterPro" id="IPR050860">
    <property type="entry name" value="FeoB_GTPase"/>
</dbReference>
<evidence type="ECO:0000256" key="7">
    <source>
        <dbReference type="ARBA" id="ARBA00022741"/>
    </source>
</evidence>
<feature type="binding site" evidence="14">
    <location>
        <begin position="121"/>
        <end position="124"/>
    </location>
    <ligand>
        <name>GTP</name>
        <dbReference type="ChEBI" id="CHEBI:37565"/>
        <label>1</label>
    </ligand>
</feature>
<evidence type="ECO:0000256" key="10">
    <source>
        <dbReference type="ARBA" id="ARBA00023065"/>
    </source>
</evidence>
<feature type="binding site" evidence="14">
    <location>
        <begin position="57"/>
        <end position="60"/>
    </location>
    <ligand>
        <name>GTP</name>
        <dbReference type="ChEBI" id="CHEBI:37565"/>
        <label>1</label>
    </ligand>
</feature>
<dbReference type="InterPro" id="IPR030389">
    <property type="entry name" value="G_FEOB_dom"/>
</dbReference>
<evidence type="ECO:0000256" key="15">
    <source>
        <dbReference type="PIRSR" id="PIRSR603373-2"/>
    </source>
</evidence>
<dbReference type="EMBL" id="SWCJ01000008">
    <property type="protein sequence ID" value="TKB54498.1"/>
    <property type="molecule type" value="Genomic_DNA"/>
</dbReference>
<comment type="caution">
    <text evidence="18">The sequence shown here is derived from an EMBL/GenBank/DDBJ whole genome shotgun (WGS) entry which is preliminary data.</text>
</comment>
<dbReference type="Pfam" id="PF07670">
    <property type="entry name" value="Gate"/>
    <property type="match status" value="2"/>
</dbReference>
<keyword evidence="5" id="KW-0997">Cell inner membrane</keyword>
<keyword evidence="19" id="KW-1185">Reference proteome</keyword>
<accession>A0A4U1BPM4</accession>
<feature type="domain" description="FeoB-type G" evidence="17">
    <location>
        <begin position="4"/>
        <end position="170"/>
    </location>
</feature>
<dbReference type="Pfam" id="PF07664">
    <property type="entry name" value="FeoB_C"/>
    <property type="match status" value="1"/>
</dbReference>
<evidence type="ECO:0000256" key="4">
    <source>
        <dbReference type="ARBA" id="ARBA00022496"/>
    </source>
</evidence>
<dbReference type="InterPro" id="IPR011642">
    <property type="entry name" value="Gate_dom"/>
</dbReference>
<dbReference type="AlphaFoldDB" id="A0A4U1BPM4"/>
<comment type="similarity">
    <text evidence="16">Belongs to the TRAFAC class TrmE-Era-EngA-EngB-Septin-like GTPase superfamily. FeoB GTPase (TC 9.A.8) family.</text>
</comment>
<dbReference type="InterPro" id="IPR027417">
    <property type="entry name" value="P-loop_NTPase"/>
</dbReference>
<name>A0A4U1BPM4_9GAMM</name>
<dbReference type="NCBIfam" id="NF007105">
    <property type="entry name" value="PRK09554.1"/>
    <property type="match status" value="1"/>
</dbReference>
<feature type="transmembrane region" description="Helical" evidence="16">
    <location>
        <begin position="404"/>
        <end position="431"/>
    </location>
</feature>
<comment type="subcellular location">
    <subcellularLocation>
        <location evidence="1 16">Cell inner membrane</location>
        <topology evidence="1 16">Multi-pass membrane protein</topology>
    </subcellularLocation>
</comment>
<dbReference type="GO" id="GO:0005886">
    <property type="term" value="C:plasma membrane"/>
    <property type="evidence" value="ECO:0007669"/>
    <property type="project" value="UniProtKB-SubCell"/>
</dbReference>
<keyword evidence="15" id="KW-0460">Magnesium</keyword>
<dbReference type="NCBIfam" id="TIGR00231">
    <property type="entry name" value="small_GTP"/>
    <property type="match status" value="1"/>
</dbReference>
<organism evidence="18 19">
    <name type="scientific">Ferrimonas aestuarii</name>
    <dbReference type="NCBI Taxonomy" id="2569539"/>
    <lineage>
        <taxon>Bacteria</taxon>
        <taxon>Pseudomonadati</taxon>
        <taxon>Pseudomonadota</taxon>
        <taxon>Gammaproteobacteria</taxon>
        <taxon>Alteromonadales</taxon>
        <taxon>Ferrimonadaceae</taxon>
        <taxon>Ferrimonas</taxon>
    </lineage>
</organism>
<evidence type="ECO:0000256" key="9">
    <source>
        <dbReference type="ARBA" id="ARBA00023004"/>
    </source>
</evidence>
<dbReference type="CDD" id="cd01879">
    <property type="entry name" value="FeoB"/>
    <property type="match status" value="1"/>
</dbReference>
<dbReference type="PRINTS" id="PR00326">
    <property type="entry name" value="GTP1OBG"/>
</dbReference>
<evidence type="ECO:0000256" key="14">
    <source>
        <dbReference type="PIRSR" id="PIRSR603373-1"/>
    </source>
</evidence>
<feature type="binding site" evidence="15">
    <location>
        <position position="22"/>
    </location>
    <ligand>
        <name>Mg(2+)</name>
        <dbReference type="ChEBI" id="CHEBI:18420"/>
        <label>1</label>
    </ligand>
</feature>
<protein>
    <recommendedName>
        <fullName evidence="13 16">Ferrous iron transport protein B</fullName>
    </recommendedName>
</protein>
<feature type="transmembrane region" description="Helical" evidence="16">
    <location>
        <begin position="710"/>
        <end position="728"/>
    </location>
</feature>
<dbReference type="InterPro" id="IPR005225">
    <property type="entry name" value="Small_GTP-bd"/>
</dbReference>
<feature type="binding site" evidence="15">
    <location>
        <position position="23"/>
    </location>
    <ligand>
        <name>Mg(2+)</name>
        <dbReference type="ChEBI" id="CHEBI:18420"/>
        <label>2</label>
    </ligand>
</feature>
<keyword evidence="11 14" id="KW-0342">GTP-binding</keyword>
<dbReference type="InterPro" id="IPR006073">
    <property type="entry name" value="GTP-bd"/>
</dbReference>
<feature type="transmembrane region" description="Helical" evidence="16">
    <location>
        <begin position="262"/>
        <end position="283"/>
    </location>
</feature>
<dbReference type="FunFam" id="3.40.50.300:FF:000426">
    <property type="entry name" value="Ferrous iron transport protein B"/>
    <property type="match status" value="1"/>
</dbReference>
<gene>
    <name evidence="18" type="primary">feoB</name>
    <name evidence="18" type="ORF">FCL42_11850</name>
</gene>
<dbReference type="GO" id="GO:0015093">
    <property type="term" value="F:ferrous iron transmembrane transporter activity"/>
    <property type="evidence" value="ECO:0007669"/>
    <property type="project" value="UniProtKB-UniRule"/>
</dbReference>
<evidence type="ECO:0000256" key="1">
    <source>
        <dbReference type="ARBA" id="ARBA00004429"/>
    </source>
</evidence>
<dbReference type="InterPro" id="IPR011640">
    <property type="entry name" value="Fe2_transport_prot_B_C"/>
</dbReference>
<feature type="transmembrane region" description="Helical" evidence="16">
    <location>
        <begin position="326"/>
        <end position="350"/>
    </location>
</feature>
<keyword evidence="2 16" id="KW-0813">Transport</keyword>
<evidence type="ECO:0000256" key="5">
    <source>
        <dbReference type="ARBA" id="ARBA00022519"/>
    </source>
</evidence>
<dbReference type="NCBIfam" id="TIGR00437">
    <property type="entry name" value="feoB"/>
    <property type="match status" value="1"/>
</dbReference>
<evidence type="ECO:0000256" key="3">
    <source>
        <dbReference type="ARBA" id="ARBA00022475"/>
    </source>
</evidence>
<evidence type="ECO:0000259" key="17">
    <source>
        <dbReference type="PROSITE" id="PS51711"/>
    </source>
</evidence>
<keyword evidence="3" id="KW-1003">Cell membrane</keyword>
<keyword evidence="4 16" id="KW-0410">Iron transport</keyword>
<dbReference type="PANTHER" id="PTHR43185">
    <property type="entry name" value="FERROUS IRON TRANSPORT PROTEIN B"/>
    <property type="match status" value="1"/>
</dbReference>
<dbReference type="PANTHER" id="PTHR43185:SF1">
    <property type="entry name" value="FE(2+) TRANSPORTER FEOB"/>
    <property type="match status" value="1"/>
</dbReference>
<feature type="binding site" evidence="14">
    <location>
        <begin position="11"/>
        <end position="18"/>
    </location>
    <ligand>
        <name>GTP</name>
        <dbReference type="ChEBI" id="CHEBI:37565"/>
        <label>1</label>
    </ligand>
</feature>
<dbReference type="InterPro" id="IPR003373">
    <property type="entry name" value="Fe2_transport_prot-B"/>
</dbReference>
<feature type="binding site" evidence="14">
    <location>
        <begin position="36"/>
        <end position="40"/>
    </location>
    <ligand>
        <name>GTP</name>
        <dbReference type="ChEBI" id="CHEBI:37565"/>
        <label>1</label>
    </ligand>
</feature>
<evidence type="ECO:0000256" key="16">
    <source>
        <dbReference type="RuleBase" id="RU362098"/>
    </source>
</evidence>
<sequence>MAKTIRCVAVGNPNSGKSTLFNALTNNNATVGNWAGVTVDKKVGHLTMANAEVELVDLPGLYDLEASGAEGFIDEKISRDVLLNDDIDLLLNVVDASQLERNLYLTTQLCELGIPMLLVLNKGDVIEHRGIAIDIDALKAKLGCEVMMISAKASDDITKVVGALEQLSESKTTPHLSMPLDDSIEQALASLGSGRAKAISRLLAHEDDEAKQIYNRLIADGHNPAELLAEGRYQQIGDLVNEVVTKPTLLNSVTEKLDHYALSPWTGVPIFLGMMYLTFMFAINVGASFIDFFDIVAGGIFVDGVAEVMGAVGAPEWMTVILSDGVGAGIQTVATFIPVVAFLYIALSILEISGYLARAGFVIEGVMQKIGLPGKAFVPLIVGFGCNVPAITATRTLDTRRERIVTAMMAPFMSCGARLPVYALFVAAFFPDNGQNLVFLLYLIGIVAAILTGLLLRYTLLPGNASQGFMELPDYEMPSVGAICRRTWQRTKQFVLGAGKTIVVVVTILSVFNSLGTDGSFGNQDSEKSVLSAASQVVTPVFGPMGVKDDNWQATVGVITGIFAKEAVVGTLNSLYSQGAAEEGGEFSLLGALNDGLATIPENMFGIAWDDPLGLNIGDSHDVDSMGDEFGFEAATLTNLQANFGTQAAAFAYLLFILMYTPCAAVLGAMAGEFGGRWTAFCAVYTFVLAYCVATLFYQLSQLAVAPGHSLFHIGIIVTIMVFGVLYLRRAGRKVNQGVGDIPIAIKE</sequence>
<comment type="function">
    <text evidence="16">Probable transporter of a GTP-driven Fe(2+) uptake system.</text>
</comment>
<evidence type="ECO:0000313" key="18">
    <source>
        <dbReference type="EMBL" id="TKB54498.1"/>
    </source>
</evidence>
<feature type="transmembrane region" description="Helical" evidence="16">
    <location>
        <begin position="494"/>
        <end position="512"/>
    </location>
</feature>
<dbReference type="Proteomes" id="UP000305675">
    <property type="component" value="Unassembled WGS sequence"/>
</dbReference>
<evidence type="ECO:0000256" key="13">
    <source>
        <dbReference type="NCBIfam" id="TIGR00437"/>
    </source>
</evidence>
<evidence type="ECO:0000256" key="11">
    <source>
        <dbReference type="ARBA" id="ARBA00023134"/>
    </source>
</evidence>
<dbReference type="GO" id="GO:0046872">
    <property type="term" value="F:metal ion binding"/>
    <property type="evidence" value="ECO:0007669"/>
    <property type="project" value="UniProtKB-KW"/>
</dbReference>
<dbReference type="GO" id="GO:0005525">
    <property type="term" value="F:GTP binding"/>
    <property type="evidence" value="ECO:0007669"/>
    <property type="project" value="UniProtKB-KW"/>
</dbReference>
<dbReference type="RefSeq" id="WP_136863633.1">
    <property type="nucleotide sequence ID" value="NZ_SWCJ01000008.1"/>
</dbReference>
<feature type="binding site" evidence="15">
    <location>
        <position position="25"/>
    </location>
    <ligand>
        <name>Mg(2+)</name>
        <dbReference type="ChEBI" id="CHEBI:18420"/>
        <label>2</label>
    </ligand>
</feature>
<feature type="transmembrane region" description="Helical" evidence="16">
    <location>
        <begin position="437"/>
        <end position="460"/>
    </location>
</feature>
<dbReference type="SUPFAM" id="SSF52540">
    <property type="entry name" value="P-loop containing nucleoside triphosphate hydrolases"/>
    <property type="match status" value="1"/>
</dbReference>
<keyword evidence="10" id="KW-0406">Ion transport</keyword>